<proteinExistence type="predicted"/>
<dbReference type="GO" id="GO:0006952">
    <property type="term" value="P:defense response"/>
    <property type="evidence" value="ECO:0007669"/>
    <property type="project" value="InterPro"/>
</dbReference>
<dbReference type="InterPro" id="IPR051761">
    <property type="entry name" value="MLP-like_ligand-binding"/>
</dbReference>
<sequence>MAQIQRKEVPTQTQRKQVETPLHCSHSLFYEVFRSEPNLLPTVSPCHVKEIKLVDGTDSWEAKVGSRKVVHFDEGGHEHFKDEVVAIDRQANKITYKVLEGNLMMHLYNSLVATLEVKPATAKWTVEFQKKHKLIPDPDIYLHRLGSVNKDLDRYLTPKE</sequence>
<dbReference type="PANTHER" id="PTHR31907">
    <property type="entry name" value="MLP-LIKE PROTEIN 423"/>
    <property type="match status" value="1"/>
</dbReference>
<evidence type="ECO:0000259" key="1">
    <source>
        <dbReference type="SMART" id="SM01037"/>
    </source>
</evidence>
<dbReference type="AlphaFoldDB" id="A0AAD6JC39"/>
<dbReference type="SMART" id="SM01037">
    <property type="entry name" value="Bet_v_1"/>
    <property type="match status" value="1"/>
</dbReference>
<reference evidence="2 3" key="1">
    <citation type="journal article" date="2023" name="Int. J. Mol. Sci.">
        <title>De Novo Assembly and Annotation of 11 Diverse Shrub Willow (Salix) Genomes Reveals Novel Gene Organization in Sex-Linked Regions.</title>
        <authorList>
            <person name="Hyden B."/>
            <person name="Feng K."/>
            <person name="Yates T.B."/>
            <person name="Jawdy S."/>
            <person name="Cereghino C."/>
            <person name="Smart L.B."/>
            <person name="Muchero W."/>
        </authorList>
    </citation>
    <scope>NUCLEOTIDE SEQUENCE [LARGE SCALE GENOMIC DNA]</scope>
    <source>
        <tissue evidence="2">Shoot tip</tissue>
    </source>
</reference>
<protein>
    <recommendedName>
        <fullName evidence="1">Bet v I/Major latex protein domain-containing protein</fullName>
    </recommendedName>
</protein>
<dbReference type="Proteomes" id="UP001162972">
    <property type="component" value="Chromosome 4"/>
</dbReference>
<name>A0AAD6JC39_9ROSI</name>
<evidence type="ECO:0000313" key="2">
    <source>
        <dbReference type="EMBL" id="KAJ6402140.1"/>
    </source>
</evidence>
<evidence type="ECO:0000313" key="3">
    <source>
        <dbReference type="Proteomes" id="UP001162972"/>
    </source>
</evidence>
<accession>A0AAD6JC39</accession>
<dbReference type="Gene3D" id="3.30.530.20">
    <property type="match status" value="1"/>
</dbReference>
<dbReference type="Pfam" id="PF00407">
    <property type="entry name" value="Bet_v_1"/>
    <property type="match status" value="1"/>
</dbReference>
<keyword evidence="3" id="KW-1185">Reference proteome</keyword>
<organism evidence="2 3">
    <name type="scientific">Salix udensis</name>
    <dbReference type="NCBI Taxonomy" id="889485"/>
    <lineage>
        <taxon>Eukaryota</taxon>
        <taxon>Viridiplantae</taxon>
        <taxon>Streptophyta</taxon>
        <taxon>Embryophyta</taxon>
        <taxon>Tracheophyta</taxon>
        <taxon>Spermatophyta</taxon>
        <taxon>Magnoliopsida</taxon>
        <taxon>eudicotyledons</taxon>
        <taxon>Gunneridae</taxon>
        <taxon>Pentapetalae</taxon>
        <taxon>rosids</taxon>
        <taxon>fabids</taxon>
        <taxon>Malpighiales</taxon>
        <taxon>Salicaceae</taxon>
        <taxon>Saliceae</taxon>
        <taxon>Salix</taxon>
    </lineage>
</organism>
<comment type="caution">
    <text evidence="2">The sequence shown here is derived from an EMBL/GenBank/DDBJ whole genome shotgun (WGS) entry which is preliminary data.</text>
</comment>
<feature type="domain" description="Bet v I/Major latex protein" evidence="1">
    <location>
        <begin position="11"/>
        <end position="159"/>
    </location>
</feature>
<dbReference type="EMBL" id="JAPFFJ010000018">
    <property type="protein sequence ID" value="KAJ6402140.1"/>
    <property type="molecule type" value="Genomic_DNA"/>
</dbReference>
<dbReference type="SUPFAM" id="SSF55961">
    <property type="entry name" value="Bet v1-like"/>
    <property type="match status" value="1"/>
</dbReference>
<gene>
    <name evidence="2" type="ORF">OIU84_014262</name>
</gene>
<dbReference type="InterPro" id="IPR023393">
    <property type="entry name" value="START-like_dom_sf"/>
</dbReference>
<dbReference type="InterPro" id="IPR000916">
    <property type="entry name" value="Bet_v_I/MLP"/>
</dbReference>